<feature type="transmembrane region" description="Helical" evidence="1">
    <location>
        <begin position="6"/>
        <end position="27"/>
    </location>
</feature>
<dbReference type="RefSeq" id="YP_009546225.1">
    <property type="nucleotide sequence ID" value="NC_040153.1"/>
</dbReference>
<feature type="transmembrane region" description="Helical" evidence="1">
    <location>
        <begin position="48"/>
        <end position="67"/>
    </location>
</feature>
<dbReference type="Pfam" id="PF10693">
    <property type="entry name" value="DUF2499"/>
    <property type="match status" value="1"/>
</dbReference>
<geneLocation type="plastid" evidence="2"/>
<evidence type="ECO:0000256" key="1">
    <source>
        <dbReference type="SAM" id="Phobius"/>
    </source>
</evidence>
<reference evidence="2" key="1">
    <citation type="submission" date="2017-05" db="EMBL/GenBank/DDBJ databases">
        <title>Plastid comparative genomics reveals ancient divergence between Glaucophyte genera.</title>
        <authorList>
            <person name="Figueroa-Martinez F.J."/>
            <person name="Jackson C."/>
            <person name="Reyes-Prieto A."/>
        </authorList>
    </citation>
    <scope>NUCLEOTIDE SEQUENCE</scope>
    <source>
        <strain evidence="2">SAG 46.84</strain>
    </source>
</reference>
<protein>
    <submittedName>
        <fullName evidence="2">Uncharacterized protein</fullName>
    </submittedName>
</protein>
<name>A0A3G1IW43_9EUKA</name>
<keyword evidence="1" id="KW-1133">Transmembrane helix</keyword>
<sequence length="97" mass="11390">MECLSTQTWLTHITTIIEWSVISFLFLSHNYFYKKKAITMKAQRNKTLLTFLMTFYATLSACCLHLFNNNTDLSWLTKSQEIFTLSSNISLIFIINH</sequence>
<dbReference type="EMBL" id="MF167426">
    <property type="protein sequence ID" value="ASQ40286.1"/>
    <property type="molecule type" value="Genomic_DNA"/>
</dbReference>
<dbReference type="AlphaFoldDB" id="A0A3G1IW43"/>
<evidence type="ECO:0000313" key="2">
    <source>
        <dbReference type="EMBL" id="ASQ40286.1"/>
    </source>
</evidence>
<gene>
    <name evidence="2" type="primary">ycf49</name>
</gene>
<dbReference type="InterPro" id="IPR019634">
    <property type="entry name" value="Uncharacterised_Ycf49"/>
</dbReference>
<proteinExistence type="predicted"/>
<accession>A0A3G1IW43</accession>
<organism evidence="2">
    <name type="scientific">Gloeochaete wittrockiana</name>
    <dbReference type="NCBI Taxonomy" id="38269"/>
    <lineage>
        <taxon>Eukaryota</taxon>
        <taxon>Glaucocystophyceae</taxon>
        <taxon>Gloeochaetales</taxon>
        <taxon>Gloeochaetaceae</taxon>
        <taxon>Gloeochaete</taxon>
    </lineage>
</organism>
<keyword evidence="1" id="KW-0472">Membrane</keyword>
<dbReference type="GeneID" id="38572751"/>
<keyword evidence="2" id="KW-0934">Plastid</keyword>
<keyword evidence="1" id="KW-0812">Transmembrane</keyword>